<evidence type="ECO:0000259" key="4">
    <source>
        <dbReference type="PROSITE" id="PS51186"/>
    </source>
</evidence>
<dbReference type="Gene3D" id="3.40.630.30">
    <property type="match status" value="1"/>
</dbReference>
<dbReference type="InterPro" id="IPR051531">
    <property type="entry name" value="N-acetyltransferase"/>
</dbReference>
<dbReference type="PROSITE" id="PS51186">
    <property type="entry name" value="GNAT"/>
    <property type="match status" value="1"/>
</dbReference>
<dbReference type="Proteomes" id="UP000682713">
    <property type="component" value="Unassembled WGS sequence"/>
</dbReference>
<dbReference type="PANTHER" id="PTHR43792:SF8">
    <property type="entry name" value="[RIBOSOMAL PROTEIN US5]-ALANINE N-ACETYLTRANSFERASE"/>
    <property type="match status" value="1"/>
</dbReference>
<keyword evidence="1" id="KW-0808">Transferase</keyword>
<evidence type="ECO:0000313" key="6">
    <source>
        <dbReference type="Proteomes" id="UP000682713"/>
    </source>
</evidence>
<comment type="similarity">
    <text evidence="3">Belongs to the acetyltransferase family. RimJ subfamily.</text>
</comment>
<comment type="caution">
    <text evidence="5">The sequence shown here is derived from an EMBL/GenBank/DDBJ whole genome shotgun (WGS) entry which is preliminary data.</text>
</comment>
<dbReference type="RefSeq" id="WP_213109295.1">
    <property type="nucleotide sequence ID" value="NZ_JAGYPJ010000001.1"/>
</dbReference>
<keyword evidence="2" id="KW-0012">Acyltransferase</keyword>
<accession>A0A942TJA0</accession>
<evidence type="ECO:0000256" key="2">
    <source>
        <dbReference type="ARBA" id="ARBA00023315"/>
    </source>
</evidence>
<dbReference type="CDD" id="cd04301">
    <property type="entry name" value="NAT_SF"/>
    <property type="match status" value="1"/>
</dbReference>
<name>A0A942TJA0_9BACI</name>
<dbReference type="SUPFAM" id="SSF55729">
    <property type="entry name" value="Acyl-CoA N-acyltransferases (Nat)"/>
    <property type="match status" value="1"/>
</dbReference>
<keyword evidence="6" id="KW-1185">Reference proteome</keyword>
<organism evidence="5 6">
    <name type="scientific">Lederbergia citrisecunda</name>
    <dbReference type="NCBI Taxonomy" id="2833583"/>
    <lineage>
        <taxon>Bacteria</taxon>
        <taxon>Bacillati</taxon>
        <taxon>Bacillota</taxon>
        <taxon>Bacilli</taxon>
        <taxon>Bacillales</taxon>
        <taxon>Bacillaceae</taxon>
        <taxon>Lederbergia</taxon>
    </lineage>
</organism>
<dbReference type="Pfam" id="PF13302">
    <property type="entry name" value="Acetyltransf_3"/>
    <property type="match status" value="1"/>
</dbReference>
<proteinExistence type="inferred from homology"/>
<dbReference type="AlphaFoldDB" id="A0A942TJA0"/>
<dbReference type="GO" id="GO:0016747">
    <property type="term" value="F:acyltransferase activity, transferring groups other than amino-acyl groups"/>
    <property type="evidence" value="ECO:0007669"/>
    <property type="project" value="InterPro"/>
</dbReference>
<feature type="domain" description="N-acetyltransferase" evidence="4">
    <location>
        <begin position="9"/>
        <end position="175"/>
    </location>
</feature>
<dbReference type="EMBL" id="JAGYPJ010000001">
    <property type="protein sequence ID" value="MBS4198548.1"/>
    <property type="molecule type" value="Genomic_DNA"/>
</dbReference>
<protein>
    <submittedName>
        <fullName evidence="5">GNAT family N-acetyltransferase</fullName>
    </submittedName>
</protein>
<dbReference type="PANTHER" id="PTHR43792">
    <property type="entry name" value="GNAT FAMILY, PUTATIVE (AFU_ORTHOLOGUE AFUA_3G00765)-RELATED-RELATED"/>
    <property type="match status" value="1"/>
</dbReference>
<reference evidence="5 6" key="1">
    <citation type="submission" date="2021-05" db="EMBL/GenBank/DDBJ databases">
        <title>Novel Bacillus species.</title>
        <authorList>
            <person name="Liu G."/>
        </authorList>
    </citation>
    <scope>NUCLEOTIDE SEQUENCE [LARGE SCALE GENOMIC DNA]</scope>
    <source>
        <strain evidence="5 6">FJAT-49732</strain>
    </source>
</reference>
<dbReference type="InterPro" id="IPR016181">
    <property type="entry name" value="Acyl_CoA_acyltransferase"/>
</dbReference>
<dbReference type="InterPro" id="IPR000182">
    <property type="entry name" value="GNAT_dom"/>
</dbReference>
<evidence type="ECO:0000256" key="1">
    <source>
        <dbReference type="ARBA" id="ARBA00022679"/>
    </source>
</evidence>
<sequence>MDTLKGTRIKLREIVNEDWQDIHAYASNPSVCRFQPWGPNTEEDTKIFLNQILMDAQENPRTRYYFAIIEKESDSLIGSCELNLRDNTNRTGEISYIIHPEYWGKGYATEAAKLLITLGFTEFNLHRIFATCDTRNIGSAKVLEKTGMMLEGRMREDLLIKDGWRDSYLYSILEYEWKAR</sequence>
<gene>
    <name evidence="5" type="ORF">KHA93_02655</name>
</gene>
<evidence type="ECO:0000313" key="5">
    <source>
        <dbReference type="EMBL" id="MBS4198548.1"/>
    </source>
</evidence>
<evidence type="ECO:0000256" key="3">
    <source>
        <dbReference type="ARBA" id="ARBA00038502"/>
    </source>
</evidence>